<gene>
    <name evidence="9" type="primary">relA_1</name>
    <name evidence="9" type="ORF">NCTC10717_00707</name>
</gene>
<dbReference type="OrthoDB" id="9805041at2"/>
<evidence type="ECO:0000256" key="6">
    <source>
        <dbReference type="RuleBase" id="RU003847"/>
    </source>
</evidence>
<evidence type="ECO:0000313" key="10">
    <source>
        <dbReference type="Proteomes" id="UP000254575"/>
    </source>
</evidence>
<dbReference type="Gene3D" id="3.30.460.10">
    <property type="entry name" value="Beta Polymerase, domain 2"/>
    <property type="match status" value="1"/>
</dbReference>
<dbReference type="GO" id="GO:0005886">
    <property type="term" value="C:plasma membrane"/>
    <property type="evidence" value="ECO:0007669"/>
    <property type="project" value="TreeGrafter"/>
</dbReference>
<dbReference type="GO" id="GO:0015949">
    <property type="term" value="P:nucleobase-containing small molecule interconversion"/>
    <property type="evidence" value="ECO:0007669"/>
    <property type="project" value="UniProtKB-ARBA"/>
</dbReference>
<dbReference type="SUPFAM" id="SSF55021">
    <property type="entry name" value="ACT-like"/>
    <property type="match status" value="1"/>
</dbReference>
<dbReference type="InterPro" id="IPR045600">
    <property type="entry name" value="RelA/SpoT_AH_RIS"/>
</dbReference>
<dbReference type="Gene3D" id="3.30.70.260">
    <property type="match status" value="1"/>
</dbReference>
<feature type="domain" description="ACT" evidence="7">
    <location>
        <begin position="644"/>
        <end position="718"/>
    </location>
</feature>
<comment type="function">
    <text evidence="6">In eubacteria ppGpp (guanosine 3'-diphosphate 5'-diphosphate) is a mediator of the stringent response that coordinates a variety of cellular activities in response to changes in nutritional abundance.</text>
</comment>
<dbReference type="Pfam" id="PF19296">
    <property type="entry name" value="RelA_AH_RIS"/>
    <property type="match status" value="1"/>
</dbReference>
<dbReference type="InterPro" id="IPR002912">
    <property type="entry name" value="ACT_dom"/>
</dbReference>
<dbReference type="PANTHER" id="PTHR21262">
    <property type="entry name" value="GUANOSINE-3',5'-BIS DIPHOSPHATE 3'-PYROPHOSPHOHYDROLASE"/>
    <property type="match status" value="1"/>
</dbReference>
<dbReference type="Pfam" id="PF04607">
    <property type="entry name" value="RelA_SpoT"/>
    <property type="match status" value="1"/>
</dbReference>
<keyword evidence="10" id="KW-1185">Reference proteome</keyword>
<evidence type="ECO:0000259" key="8">
    <source>
        <dbReference type="PROSITE" id="PS51880"/>
    </source>
</evidence>
<dbReference type="SUPFAM" id="SSF109604">
    <property type="entry name" value="HD-domain/PDEase-like"/>
    <property type="match status" value="1"/>
</dbReference>
<proteinExistence type="inferred from homology"/>
<dbReference type="CDD" id="cd05399">
    <property type="entry name" value="NT_Rel-Spo_like"/>
    <property type="match status" value="1"/>
</dbReference>
<evidence type="ECO:0000256" key="1">
    <source>
        <dbReference type="ARBA" id="ARBA00019852"/>
    </source>
</evidence>
<dbReference type="EMBL" id="UHIA01000003">
    <property type="protein sequence ID" value="SUO92726.1"/>
    <property type="molecule type" value="Genomic_DNA"/>
</dbReference>
<keyword evidence="9" id="KW-0418">Kinase</keyword>
<accession>A0A380MJJ6</accession>
<evidence type="ECO:0000313" key="9">
    <source>
        <dbReference type="EMBL" id="SUO92726.1"/>
    </source>
</evidence>
<comment type="pathway">
    <text evidence="2">Purine metabolism.</text>
</comment>
<dbReference type="GO" id="GO:0016301">
    <property type="term" value="F:kinase activity"/>
    <property type="evidence" value="ECO:0007669"/>
    <property type="project" value="UniProtKB-KW"/>
</dbReference>
<dbReference type="GO" id="GO:0008893">
    <property type="term" value="F:guanosine-3',5'-bis(diphosphate) 3'-diphosphatase activity"/>
    <property type="evidence" value="ECO:0007669"/>
    <property type="project" value="TreeGrafter"/>
</dbReference>
<dbReference type="SUPFAM" id="SSF81271">
    <property type="entry name" value="TGS-like"/>
    <property type="match status" value="1"/>
</dbReference>
<evidence type="ECO:0000256" key="2">
    <source>
        <dbReference type="ARBA" id="ARBA00025704"/>
    </source>
</evidence>
<organism evidence="9 10">
    <name type="scientific">Suttonella indologenes</name>
    <dbReference type="NCBI Taxonomy" id="13276"/>
    <lineage>
        <taxon>Bacteria</taxon>
        <taxon>Pseudomonadati</taxon>
        <taxon>Pseudomonadota</taxon>
        <taxon>Gammaproteobacteria</taxon>
        <taxon>Cardiobacteriales</taxon>
        <taxon>Cardiobacteriaceae</taxon>
        <taxon>Suttonella</taxon>
    </lineage>
</organism>
<dbReference type="NCBIfam" id="TIGR00691">
    <property type="entry name" value="spoT_relA"/>
    <property type="match status" value="1"/>
</dbReference>
<evidence type="ECO:0000256" key="4">
    <source>
        <dbReference type="ARBA" id="ARBA00032407"/>
    </source>
</evidence>
<dbReference type="PROSITE" id="PS51671">
    <property type="entry name" value="ACT"/>
    <property type="match status" value="1"/>
</dbReference>
<evidence type="ECO:0000256" key="3">
    <source>
        <dbReference type="ARBA" id="ARBA00029754"/>
    </source>
</evidence>
<dbReference type="FunFam" id="3.10.20.30:FF:000002">
    <property type="entry name" value="GTP pyrophosphokinase (RelA/SpoT)"/>
    <property type="match status" value="1"/>
</dbReference>
<dbReference type="CDD" id="cd01668">
    <property type="entry name" value="TGS_RSH"/>
    <property type="match status" value="1"/>
</dbReference>
<dbReference type="SUPFAM" id="SSF81301">
    <property type="entry name" value="Nucleotidyltransferase"/>
    <property type="match status" value="1"/>
</dbReference>
<dbReference type="AlphaFoldDB" id="A0A380MJJ6"/>
<protein>
    <recommendedName>
        <fullName evidence="1">GTP pyrophosphokinase</fullName>
    </recommendedName>
    <alternativeName>
        <fullName evidence="4">(p)ppGpp synthase</fullName>
    </alternativeName>
    <alternativeName>
        <fullName evidence="3">ATP:GTP 3'-pyrophosphotransferase</fullName>
    </alternativeName>
    <alternativeName>
        <fullName evidence="5">ppGpp synthase I</fullName>
    </alternativeName>
</protein>
<feature type="domain" description="TGS" evidence="8">
    <location>
        <begin position="380"/>
        <end position="443"/>
    </location>
</feature>
<dbReference type="GO" id="GO:0042594">
    <property type="term" value="P:response to starvation"/>
    <property type="evidence" value="ECO:0007669"/>
    <property type="project" value="TreeGrafter"/>
</dbReference>
<dbReference type="InterPro" id="IPR007685">
    <property type="entry name" value="RelA_SpoT"/>
</dbReference>
<dbReference type="FunFam" id="3.30.460.10:FF:000001">
    <property type="entry name" value="GTP pyrophosphokinase RelA"/>
    <property type="match status" value="1"/>
</dbReference>
<dbReference type="InterPro" id="IPR043519">
    <property type="entry name" value="NT_sf"/>
</dbReference>
<name>A0A380MJJ6_9GAMM</name>
<dbReference type="InterPro" id="IPR004811">
    <property type="entry name" value="RelA/Spo_fam"/>
</dbReference>
<evidence type="ECO:0000256" key="5">
    <source>
        <dbReference type="ARBA" id="ARBA00033308"/>
    </source>
</evidence>
<dbReference type="InterPro" id="IPR045865">
    <property type="entry name" value="ACT-like_dom_sf"/>
</dbReference>
<comment type="similarity">
    <text evidence="6">Belongs to the relA/spoT family.</text>
</comment>
<dbReference type="Pfam" id="PF13328">
    <property type="entry name" value="HD_4"/>
    <property type="match status" value="1"/>
</dbReference>
<dbReference type="Gene3D" id="1.10.3210.10">
    <property type="entry name" value="Hypothetical protein af1432"/>
    <property type="match status" value="1"/>
</dbReference>
<dbReference type="CDD" id="cd04876">
    <property type="entry name" value="ACT_RelA-SpoT"/>
    <property type="match status" value="1"/>
</dbReference>
<dbReference type="PANTHER" id="PTHR21262:SF31">
    <property type="entry name" value="GTP PYROPHOSPHOKINASE"/>
    <property type="match status" value="1"/>
</dbReference>
<dbReference type="Proteomes" id="UP000254575">
    <property type="component" value="Unassembled WGS sequence"/>
</dbReference>
<keyword evidence="9" id="KW-0808">Transferase</keyword>
<dbReference type="RefSeq" id="WP_115217969.1">
    <property type="nucleotide sequence ID" value="NZ_UHIA01000003.1"/>
</dbReference>
<dbReference type="InterPro" id="IPR012676">
    <property type="entry name" value="TGS-like"/>
</dbReference>
<dbReference type="GO" id="GO:0015969">
    <property type="term" value="P:guanosine tetraphosphate metabolic process"/>
    <property type="evidence" value="ECO:0007669"/>
    <property type="project" value="InterPro"/>
</dbReference>
<sequence>MSTARAAWLPGQAVYPDTAARELIEAAAQLAFGDAQEEGDERTKILTQLLVELRGDATLVSAGILVTAWRAKRITAEQVQESCGDIVLILLRGLDDLALIDHLHDRDQSDLEQLRKMLLAMASDMRAAILKLSLQVVAMRLIHQYDNAGKQRLALQTRDLFAPLANRLGIAQLKWELEDSALRILEPDIYQEISTALEQKRVDRERYIQRVIAELTFQLERAEIPVQRIYGRVKHINSIYQKMKRKGLRFEQVNDIRAVRVEVGSESECYQVLSVVNEMWQPVAEEFDDYIANPKANGYQSLHSTLIGPDKRTLEVQIRTRKMHERAELGVAAHWKYKEKGVRHSKQFEQQIEWLRRLLEGKGDEGRGDLVFDQFRNEAFRERVYAVTPQGRVVDLPEGATPLDFAYHVHTQLGHRCRGAKINGSIVALTTALKNGDSVEILTQKEPNPSWDWLSDHLGYLQSGRAKAKVRSYFKKQAKEKSIELGKEMLLRELRRLSIDNHGDLTEIAKKFNVHSENDLFAGIGFGDLNLLTVAHEIAARQQAHQPQKHLSLNERLARIPLKTARKARSGNVEIDGVEDLMVNFATCCQPVPPSAIIGFITQGRGINIHRRDCQNIEHLGKVHPERIIDVRWRDNESGSYAIDLAILAFDRPHILRDISQVVANERIPILHVDMKHNQRHQLEGRFTLEIADMAQLSRLIDRLLQTKDVAEVRRLQK</sequence>
<reference evidence="9 10" key="1">
    <citation type="submission" date="2018-06" db="EMBL/GenBank/DDBJ databases">
        <authorList>
            <consortium name="Pathogen Informatics"/>
            <person name="Doyle S."/>
        </authorList>
    </citation>
    <scope>NUCLEOTIDE SEQUENCE [LARGE SCALE GENOMIC DNA]</scope>
    <source>
        <strain evidence="9 10">NCTC10717</strain>
    </source>
</reference>
<dbReference type="PROSITE" id="PS51880">
    <property type="entry name" value="TGS"/>
    <property type="match status" value="1"/>
</dbReference>
<dbReference type="Pfam" id="PF13291">
    <property type="entry name" value="ACT_4"/>
    <property type="match status" value="1"/>
</dbReference>
<dbReference type="SMART" id="SM00954">
    <property type="entry name" value="RelA_SpoT"/>
    <property type="match status" value="1"/>
</dbReference>
<evidence type="ECO:0000259" key="7">
    <source>
        <dbReference type="PROSITE" id="PS51671"/>
    </source>
</evidence>
<dbReference type="InterPro" id="IPR004095">
    <property type="entry name" value="TGS"/>
</dbReference>
<dbReference type="Gene3D" id="3.10.20.30">
    <property type="match status" value="1"/>
</dbReference>
<dbReference type="InterPro" id="IPR012675">
    <property type="entry name" value="Beta-grasp_dom_sf"/>
</dbReference>
<dbReference type="InterPro" id="IPR033655">
    <property type="entry name" value="TGS_RelA/SpoT"/>
</dbReference>
<dbReference type="GO" id="GO:0008728">
    <property type="term" value="F:GTP diphosphokinase activity"/>
    <property type="evidence" value="ECO:0007669"/>
    <property type="project" value="TreeGrafter"/>
</dbReference>
<dbReference type="Pfam" id="PF02824">
    <property type="entry name" value="TGS"/>
    <property type="match status" value="1"/>
</dbReference>